<feature type="repeat" description="WD" evidence="3">
    <location>
        <begin position="158"/>
        <end position="199"/>
    </location>
</feature>
<dbReference type="InterPro" id="IPR053299">
    <property type="entry name" value="ASTRA_WD_repeat"/>
</dbReference>
<evidence type="ECO:0000259" key="6">
    <source>
        <dbReference type="Pfam" id="PF25175"/>
    </source>
</evidence>
<feature type="domain" description="Cyclin-dependent kinase inhibitor" evidence="5">
    <location>
        <begin position="448"/>
        <end position="493"/>
    </location>
</feature>
<dbReference type="SMART" id="SM00320">
    <property type="entry name" value="WD40"/>
    <property type="match status" value="7"/>
</dbReference>
<protein>
    <recommendedName>
        <fullName evidence="9">WD40 repeat-like protein</fullName>
    </recommendedName>
</protein>
<feature type="repeat" description="WD" evidence="3">
    <location>
        <begin position="32"/>
        <end position="73"/>
    </location>
</feature>
<reference evidence="7 8" key="1">
    <citation type="journal article" date="2024" name="Nat. Commun.">
        <title>Phylogenomics reveals the evolutionary origins of lichenization in chlorophyte algae.</title>
        <authorList>
            <person name="Puginier C."/>
            <person name="Libourel C."/>
            <person name="Otte J."/>
            <person name="Skaloud P."/>
            <person name="Haon M."/>
            <person name="Grisel S."/>
            <person name="Petersen M."/>
            <person name="Berrin J.G."/>
            <person name="Delaux P.M."/>
            <person name="Dal Grande F."/>
            <person name="Keller J."/>
        </authorList>
    </citation>
    <scope>NUCLEOTIDE SEQUENCE [LARGE SCALE GENOMIC DNA]</scope>
    <source>
        <strain evidence="7 8">SAG 216-7</strain>
    </source>
</reference>
<dbReference type="InterPro" id="IPR003175">
    <property type="entry name" value="CDI_dom"/>
</dbReference>
<dbReference type="Pfam" id="PF02234">
    <property type="entry name" value="CDI"/>
    <property type="match status" value="1"/>
</dbReference>
<organism evidence="7 8">
    <name type="scientific">Coccomyxa subellipsoidea</name>
    <dbReference type="NCBI Taxonomy" id="248742"/>
    <lineage>
        <taxon>Eukaryota</taxon>
        <taxon>Viridiplantae</taxon>
        <taxon>Chlorophyta</taxon>
        <taxon>core chlorophytes</taxon>
        <taxon>Trebouxiophyceae</taxon>
        <taxon>Trebouxiophyceae incertae sedis</taxon>
        <taxon>Coccomyxaceae</taxon>
        <taxon>Coccomyxa</taxon>
    </lineage>
</organism>
<dbReference type="InterPro" id="IPR015943">
    <property type="entry name" value="WD40/YVTN_repeat-like_dom_sf"/>
</dbReference>
<evidence type="ECO:0000256" key="1">
    <source>
        <dbReference type="ARBA" id="ARBA00022574"/>
    </source>
</evidence>
<dbReference type="PROSITE" id="PS00678">
    <property type="entry name" value="WD_REPEATS_1"/>
    <property type="match status" value="3"/>
</dbReference>
<dbReference type="Pfam" id="PF25175">
    <property type="entry name" value="Beta-prop_WDR5"/>
    <property type="match status" value="1"/>
</dbReference>
<feature type="repeat" description="WD" evidence="3">
    <location>
        <begin position="264"/>
        <end position="289"/>
    </location>
</feature>
<dbReference type="EMBL" id="JALJOT010000006">
    <property type="protein sequence ID" value="KAK9909595.1"/>
    <property type="molecule type" value="Genomic_DNA"/>
</dbReference>
<evidence type="ECO:0000259" key="5">
    <source>
        <dbReference type="Pfam" id="PF02234"/>
    </source>
</evidence>
<feature type="repeat" description="WD" evidence="3">
    <location>
        <begin position="74"/>
        <end position="115"/>
    </location>
</feature>
<evidence type="ECO:0000313" key="7">
    <source>
        <dbReference type="EMBL" id="KAK9909595.1"/>
    </source>
</evidence>
<feature type="compositionally biased region" description="Low complexity" evidence="4">
    <location>
        <begin position="371"/>
        <end position="384"/>
    </location>
</feature>
<sequence>MGDIPMPDAKPVGSSGTQRSVTAPSYSLQYTLKGHTLGVVSVKFSHNGAYLATASADKTAKLWDIFTGKCLHTLEGHTKGLCDISWEHRDRYVATASDDHTVKLWEVTSGECLRTLEGHTHYVFCCAFNPLKPILVSGSFDETVKIWDVTNGDCLKTLPAHSDPVTAVHFNRDGSLIVSASYDGLIRIWDSADGKCLRTIMMDSHPPISHVRFSPNGRYVLTASLDHKIKLWDYDKQKELKVYTGHKNAQHCIFAAFSVSDTKGKWVISGSEDSSICIWHLNSKQLVQQLQGRPDENAPGDGHCDTVLAVDAHPKMSVIASGALEKDKTVKIWADTTDPTVGATRFEEARRNIAAAAPEPAPPPEQVLANGTSAEAQSSSTGSSARRILFNNKKHREQPDAAVLQGEEYDEVESRTRLCPPLPSGACPMSEAGRLPSSGQLRAAAASLFGHMPKAQQMGEYFQAAEQQVRQRFQERWSVDAHTGRPVESGRWQCNVHDGLP</sequence>
<evidence type="ECO:0000256" key="3">
    <source>
        <dbReference type="PROSITE-ProRule" id="PRU00221"/>
    </source>
</evidence>
<evidence type="ECO:0008006" key="9">
    <source>
        <dbReference type="Google" id="ProtNLM"/>
    </source>
</evidence>
<accession>A0ABR2YS60</accession>
<feature type="repeat" description="WD" evidence="3">
    <location>
        <begin position="116"/>
        <end position="157"/>
    </location>
</feature>
<feature type="repeat" description="WD" evidence="3">
    <location>
        <begin position="201"/>
        <end position="242"/>
    </location>
</feature>
<dbReference type="PRINTS" id="PR00320">
    <property type="entry name" value="GPROTEINBRPT"/>
</dbReference>
<dbReference type="Proteomes" id="UP001491310">
    <property type="component" value="Unassembled WGS sequence"/>
</dbReference>
<dbReference type="PROSITE" id="PS50294">
    <property type="entry name" value="WD_REPEATS_REGION"/>
    <property type="match status" value="5"/>
</dbReference>
<dbReference type="Gene3D" id="2.130.10.10">
    <property type="entry name" value="YVTN repeat-like/Quinoprotein amine dehydrogenase"/>
    <property type="match status" value="1"/>
</dbReference>
<keyword evidence="8" id="KW-1185">Reference proteome</keyword>
<dbReference type="SUPFAM" id="SSF50978">
    <property type="entry name" value="WD40 repeat-like"/>
    <property type="match status" value="1"/>
</dbReference>
<gene>
    <name evidence="7" type="ORF">WJX75_004688</name>
</gene>
<evidence type="ECO:0000256" key="2">
    <source>
        <dbReference type="ARBA" id="ARBA00022737"/>
    </source>
</evidence>
<dbReference type="InterPro" id="IPR036322">
    <property type="entry name" value="WD40_repeat_dom_sf"/>
</dbReference>
<evidence type="ECO:0000256" key="4">
    <source>
        <dbReference type="SAM" id="MobiDB-lite"/>
    </source>
</evidence>
<keyword evidence="1 3" id="KW-0853">WD repeat</keyword>
<dbReference type="PANTHER" id="PTHR44156">
    <property type="entry name" value="SUPERNUMERARY LIMBS, ISOFORM B-RELATED"/>
    <property type="match status" value="1"/>
</dbReference>
<dbReference type="InterPro" id="IPR019775">
    <property type="entry name" value="WD40_repeat_CS"/>
</dbReference>
<evidence type="ECO:0000313" key="8">
    <source>
        <dbReference type="Proteomes" id="UP001491310"/>
    </source>
</evidence>
<feature type="region of interest" description="Disordered" evidence="4">
    <location>
        <begin position="1"/>
        <end position="20"/>
    </location>
</feature>
<dbReference type="InterPro" id="IPR001680">
    <property type="entry name" value="WD40_rpt"/>
</dbReference>
<feature type="domain" description="WDR5-like beta-propeller" evidence="6">
    <location>
        <begin position="31"/>
        <end position="333"/>
    </location>
</feature>
<dbReference type="CDD" id="cd00200">
    <property type="entry name" value="WD40"/>
    <property type="match status" value="1"/>
</dbReference>
<comment type="caution">
    <text evidence="7">The sequence shown here is derived from an EMBL/GenBank/DDBJ whole genome shotgun (WGS) entry which is preliminary data.</text>
</comment>
<name>A0ABR2YS60_9CHLO</name>
<keyword evidence="2" id="KW-0677">Repeat</keyword>
<feature type="region of interest" description="Disordered" evidence="4">
    <location>
        <begin position="356"/>
        <end position="384"/>
    </location>
</feature>
<dbReference type="InterPro" id="IPR020472">
    <property type="entry name" value="WD40_PAC1"/>
</dbReference>
<proteinExistence type="predicted"/>
<dbReference type="PROSITE" id="PS50082">
    <property type="entry name" value="WD_REPEATS_2"/>
    <property type="match status" value="6"/>
</dbReference>
<dbReference type="InterPro" id="IPR059122">
    <property type="entry name" value="Beta-prop_WDR5-like"/>
</dbReference>